<reference evidence="1 2" key="1">
    <citation type="submission" date="2018-06" db="EMBL/GenBank/DDBJ databases">
        <title>Genomic Encyclopedia of Archaeal and Bacterial Type Strains, Phase II (KMG-II): from individual species to whole genera.</title>
        <authorList>
            <person name="Goeker M."/>
        </authorList>
    </citation>
    <scope>NUCLEOTIDE SEQUENCE [LARGE SCALE GENOMIC DNA]</scope>
    <source>
        <strain evidence="1 2">T4</strain>
    </source>
</reference>
<name>A0A326RMW7_9BACT</name>
<dbReference type="OrthoDB" id="9816424at2"/>
<dbReference type="Proteomes" id="UP000248917">
    <property type="component" value="Unassembled WGS sequence"/>
</dbReference>
<dbReference type="Gene3D" id="3.20.20.80">
    <property type="entry name" value="Glycosidases"/>
    <property type="match status" value="1"/>
</dbReference>
<sequence length="363" mass="43402">MKKILKPIAFYLPQFHPIPENDTWWGKGFTEWTNVKKAKSLFKDHYQPHIPTELGYYDLRDEKVRINQAELAKEHGIFGFCYWHYWFGGGKRLLEKPARDFLESGKPDFPICFAWANQTWSGVWHGAPNRVLISQQYLGKEDDEAHFQELLPYFKDSRYIYVEGKPLFLIYRPFDHPYLDYFLEHWESLAKNSGFDGIYFLGISYQKYNPFQKLNGFAFHDKFLQKGKFNLFEKVTKKITKKYPNEILSRWRNGCIVTSYKKMVDRTYNEKMTLSNFPTLHTGWDNTPRSGKRGIVHHDFSLDHFRLHLEKLIDCINENQEPIFFIKSWNEWAEGNYLEPDQRFQRGKLEVIRSVLESRMNKS</sequence>
<dbReference type="EMBL" id="QKTX01000024">
    <property type="protein sequence ID" value="PZV76708.1"/>
    <property type="molecule type" value="Genomic_DNA"/>
</dbReference>
<dbReference type="Pfam" id="PF14307">
    <property type="entry name" value="Glyco_tran_WbsX"/>
    <property type="match status" value="1"/>
</dbReference>
<evidence type="ECO:0000313" key="1">
    <source>
        <dbReference type="EMBL" id="PZV76708.1"/>
    </source>
</evidence>
<dbReference type="InterPro" id="IPR032719">
    <property type="entry name" value="WbsX"/>
</dbReference>
<dbReference type="GO" id="GO:0016740">
    <property type="term" value="F:transferase activity"/>
    <property type="evidence" value="ECO:0007669"/>
    <property type="project" value="UniProtKB-KW"/>
</dbReference>
<dbReference type="RefSeq" id="WP_111394992.1">
    <property type="nucleotide sequence ID" value="NZ_QKTX01000024.1"/>
</dbReference>
<organism evidence="1 2">
    <name type="scientific">Algoriphagus aquaeductus</name>
    <dbReference type="NCBI Taxonomy" id="475299"/>
    <lineage>
        <taxon>Bacteria</taxon>
        <taxon>Pseudomonadati</taxon>
        <taxon>Bacteroidota</taxon>
        <taxon>Cytophagia</taxon>
        <taxon>Cytophagales</taxon>
        <taxon>Cyclobacteriaceae</taxon>
        <taxon>Algoriphagus</taxon>
    </lineage>
</organism>
<comment type="caution">
    <text evidence="1">The sequence shown here is derived from an EMBL/GenBank/DDBJ whole genome shotgun (WGS) entry which is preliminary data.</text>
</comment>
<proteinExistence type="predicted"/>
<protein>
    <submittedName>
        <fullName evidence="1">Glycosyl transferase family WbsX</fullName>
    </submittedName>
</protein>
<evidence type="ECO:0000313" key="2">
    <source>
        <dbReference type="Proteomes" id="UP000248917"/>
    </source>
</evidence>
<dbReference type="CDD" id="cd11579">
    <property type="entry name" value="Glyco_tran_WbsX"/>
    <property type="match status" value="1"/>
</dbReference>
<dbReference type="PANTHER" id="PTHR41244:SF1">
    <property type="entry name" value="GLYCOSYLTRANSFERASE"/>
    <property type="match status" value="1"/>
</dbReference>
<keyword evidence="1" id="KW-0808">Transferase</keyword>
<dbReference type="PANTHER" id="PTHR41244">
    <property type="entry name" value="RHAMNAN SYNTHESIS F"/>
    <property type="match status" value="1"/>
</dbReference>
<keyword evidence="2" id="KW-1185">Reference proteome</keyword>
<accession>A0A326RMW7</accession>
<gene>
    <name evidence="1" type="ORF">CLV31_12433</name>
</gene>
<dbReference type="AlphaFoldDB" id="A0A326RMW7"/>